<proteinExistence type="predicted"/>
<dbReference type="EMBL" id="JAAIUW010000010">
    <property type="protein sequence ID" value="KAF7813193.1"/>
    <property type="molecule type" value="Genomic_DNA"/>
</dbReference>
<protein>
    <submittedName>
        <fullName evidence="2">Uncharacterized protein</fullName>
    </submittedName>
</protein>
<evidence type="ECO:0000256" key="1">
    <source>
        <dbReference type="SAM" id="MobiDB-lite"/>
    </source>
</evidence>
<gene>
    <name evidence="2" type="ORF">G2W53_034169</name>
</gene>
<reference evidence="2" key="1">
    <citation type="submission" date="2020-09" db="EMBL/GenBank/DDBJ databases">
        <title>Genome-Enabled Discovery of Anthraquinone Biosynthesis in Senna tora.</title>
        <authorList>
            <person name="Kang S.-H."/>
            <person name="Pandey R.P."/>
            <person name="Lee C.-M."/>
            <person name="Sim J.-S."/>
            <person name="Jeong J.-T."/>
            <person name="Choi B.-S."/>
            <person name="Jung M."/>
            <person name="Ginzburg D."/>
            <person name="Zhao K."/>
            <person name="Won S.Y."/>
            <person name="Oh T.-J."/>
            <person name="Yu Y."/>
            <person name="Kim N.-H."/>
            <person name="Lee O.R."/>
            <person name="Lee T.-H."/>
            <person name="Bashyal P."/>
            <person name="Kim T.-S."/>
            <person name="Lee W.-H."/>
            <person name="Kawkins C."/>
            <person name="Kim C.-K."/>
            <person name="Kim J.S."/>
            <person name="Ahn B.O."/>
            <person name="Rhee S.Y."/>
            <person name="Sohng J.K."/>
        </authorList>
    </citation>
    <scope>NUCLEOTIDE SEQUENCE</scope>
    <source>
        <tissue evidence="2">Leaf</tissue>
    </source>
</reference>
<keyword evidence="3" id="KW-1185">Reference proteome</keyword>
<organism evidence="2 3">
    <name type="scientific">Senna tora</name>
    <dbReference type="NCBI Taxonomy" id="362788"/>
    <lineage>
        <taxon>Eukaryota</taxon>
        <taxon>Viridiplantae</taxon>
        <taxon>Streptophyta</taxon>
        <taxon>Embryophyta</taxon>
        <taxon>Tracheophyta</taxon>
        <taxon>Spermatophyta</taxon>
        <taxon>Magnoliopsida</taxon>
        <taxon>eudicotyledons</taxon>
        <taxon>Gunneridae</taxon>
        <taxon>Pentapetalae</taxon>
        <taxon>rosids</taxon>
        <taxon>fabids</taxon>
        <taxon>Fabales</taxon>
        <taxon>Fabaceae</taxon>
        <taxon>Caesalpinioideae</taxon>
        <taxon>Cassia clade</taxon>
        <taxon>Senna</taxon>
    </lineage>
</organism>
<accession>A0A834T0Y0</accession>
<sequence>MTSGGDGGPASSMTTQRPLLRER</sequence>
<dbReference type="AlphaFoldDB" id="A0A834T0Y0"/>
<comment type="caution">
    <text evidence="2">The sequence shown here is derived from an EMBL/GenBank/DDBJ whole genome shotgun (WGS) entry which is preliminary data.</text>
</comment>
<evidence type="ECO:0000313" key="3">
    <source>
        <dbReference type="Proteomes" id="UP000634136"/>
    </source>
</evidence>
<evidence type="ECO:0000313" key="2">
    <source>
        <dbReference type="EMBL" id="KAF7813193.1"/>
    </source>
</evidence>
<name>A0A834T0Y0_9FABA</name>
<feature type="region of interest" description="Disordered" evidence="1">
    <location>
        <begin position="1"/>
        <end position="23"/>
    </location>
</feature>
<dbReference type="Proteomes" id="UP000634136">
    <property type="component" value="Unassembled WGS sequence"/>
</dbReference>